<sequence length="54" mass="6054">MLPGSLRRNAHVMESTHTHRCPVKRNCAFESNLEDTLKRRILKPVGGKGGLQNV</sequence>
<reference evidence="2" key="1">
    <citation type="journal article" date="2017" name="Nat. Ecol. Evol.">
        <title>Genome expansion and lineage-specific genetic innovations in the forest pathogenic fungi Armillaria.</title>
        <authorList>
            <person name="Sipos G."/>
            <person name="Prasanna A.N."/>
            <person name="Walter M.C."/>
            <person name="O'Connor E."/>
            <person name="Balint B."/>
            <person name="Krizsan K."/>
            <person name="Kiss B."/>
            <person name="Hess J."/>
            <person name="Varga T."/>
            <person name="Slot J."/>
            <person name="Riley R."/>
            <person name="Boka B."/>
            <person name="Rigling D."/>
            <person name="Barry K."/>
            <person name="Lee J."/>
            <person name="Mihaltcheva S."/>
            <person name="LaButti K."/>
            <person name="Lipzen A."/>
            <person name="Waldron R."/>
            <person name="Moloney N.M."/>
            <person name="Sperisen C."/>
            <person name="Kredics L."/>
            <person name="Vagvoelgyi C."/>
            <person name="Patrignani A."/>
            <person name="Fitzpatrick D."/>
            <person name="Nagy I."/>
            <person name="Doyle S."/>
            <person name="Anderson J.B."/>
            <person name="Grigoriev I.V."/>
            <person name="Gueldener U."/>
            <person name="Muensterkoetter M."/>
            <person name="Nagy L.G."/>
        </authorList>
    </citation>
    <scope>NUCLEOTIDE SEQUENCE [LARGE SCALE GENOMIC DNA]</scope>
    <source>
        <strain evidence="2">C18/9</strain>
    </source>
</reference>
<dbReference type="EMBL" id="FUEG01000001">
    <property type="protein sequence ID" value="SJK96787.1"/>
    <property type="molecule type" value="Genomic_DNA"/>
</dbReference>
<proteinExistence type="predicted"/>
<name>A0A284QK02_ARMOS</name>
<dbReference type="AlphaFoldDB" id="A0A284QK02"/>
<evidence type="ECO:0000313" key="1">
    <source>
        <dbReference type="EMBL" id="SJK96787.1"/>
    </source>
</evidence>
<protein>
    <submittedName>
        <fullName evidence="1">Uncharacterized protein</fullName>
    </submittedName>
</protein>
<keyword evidence="2" id="KW-1185">Reference proteome</keyword>
<organism evidence="1 2">
    <name type="scientific">Armillaria ostoyae</name>
    <name type="common">Armillaria root rot fungus</name>
    <dbReference type="NCBI Taxonomy" id="47428"/>
    <lineage>
        <taxon>Eukaryota</taxon>
        <taxon>Fungi</taxon>
        <taxon>Dikarya</taxon>
        <taxon>Basidiomycota</taxon>
        <taxon>Agaricomycotina</taxon>
        <taxon>Agaricomycetes</taxon>
        <taxon>Agaricomycetidae</taxon>
        <taxon>Agaricales</taxon>
        <taxon>Marasmiineae</taxon>
        <taxon>Physalacriaceae</taxon>
        <taxon>Armillaria</taxon>
    </lineage>
</organism>
<gene>
    <name evidence="1" type="ORF">ARMOST_00033</name>
</gene>
<evidence type="ECO:0000313" key="2">
    <source>
        <dbReference type="Proteomes" id="UP000219338"/>
    </source>
</evidence>
<accession>A0A284QK02</accession>
<dbReference type="Proteomes" id="UP000219338">
    <property type="component" value="Unassembled WGS sequence"/>
</dbReference>